<evidence type="ECO:0000256" key="4">
    <source>
        <dbReference type="ARBA" id="ARBA00022960"/>
    </source>
</evidence>
<keyword evidence="4 6" id="KW-0133">Cell shape</keyword>
<dbReference type="NCBIfam" id="NF010539">
    <property type="entry name" value="PRK13927.1"/>
    <property type="match status" value="1"/>
</dbReference>
<dbReference type="Pfam" id="PF06723">
    <property type="entry name" value="MreB_Mbl"/>
    <property type="match status" value="1"/>
</dbReference>
<dbReference type="GO" id="GO:0000902">
    <property type="term" value="P:cell morphogenesis"/>
    <property type="evidence" value="ECO:0007669"/>
    <property type="project" value="InterPro"/>
</dbReference>
<dbReference type="AlphaFoldDB" id="A0A1F8GSG5"/>
<evidence type="ECO:0000256" key="1">
    <source>
        <dbReference type="ARBA" id="ARBA00022490"/>
    </source>
</evidence>
<dbReference type="InterPro" id="IPR056546">
    <property type="entry name" value="MreB_MamK-like"/>
</dbReference>
<dbReference type="CDD" id="cd10225">
    <property type="entry name" value="ASKHA_NBD_MreB-like"/>
    <property type="match status" value="1"/>
</dbReference>
<dbReference type="GO" id="GO:0008360">
    <property type="term" value="P:regulation of cell shape"/>
    <property type="evidence" value="ECO:0007669"/>
    <property type="project" value="UniProtKB-UniRule"/>
</dbReference>
<dbReference type="SUPFAM" id="SSF53067">
    <property type="entry name" value="Actin-like ATPase domain"/>
    <property type="match status" value="2"/>
</dbReference>
<comment type="subunit">
    <text evidence="6">Forms polymers.</text>
</comment>
<protein>
    <recommendedName>
        <fullName evidence="6">Cell shape-determining protein MreB</fullName>
    </recommendedName>
</protein>
<dbReference type="PRINTS" id="PR01652">
    <property type="entry name" value="SHAPEPROTEIN"/>
</dbReference>
<evidence type="ECO:0000256" key="3">
    <source>
        <dbReference type="ARBA" id="ARBA00022840"/>
    </source>
</evidence>
<gene>
    <name evidence="6" type="primary">mreB</name>
    <name evidence="7" type="ORF">A2941_01205</name>
</gene>
<dbReference type="HAMAP" id="MF_02207">
    <property type="entry name" value="MreB"/>
    <property type="match status" value="1"/>
</dbReference>
<comment type="function">
    <text evidence="6">Forms membrane-associated dynamic filaments that are essential for cell shape determination. Acts by regulating cell wall synthesis and cell elongation, and thus cell shape. A feedback loop between cell geometry and MreB localization may maintain elongated cell shape by targeting cell wall growth to regions of negative cell wall curvature.</text>
</comment>
<sequence>MRNIGIDLGTTNTVVFIPQKGIVINEPSVVAISVLDNKILSVGNGAKEMIGRTPESIVVSRPLVDGAIADYRVTGAMLKYFIKKAGGFLSFMKPEVLISVPAGITSTERRAVIEAALAAGAKAVYLVKEPVLAAIGAKIPINSPSGNIILNIGGGTTELAVISLGGIVSAQSVRVGGNKLDLAIVDYIKKKHGLAIGERTAELIKINIGSAMKQTTEEKISIRGRDLASGYPKTIEVGSNEITDAMHEQLREIVQIIKGVLEVTPPELCSDIMDKGIIISGGGALLKNIDAFITKITGVPARIADDPLFCVARGTGIVLENLDAYKKNVMAKR</sequence>
<evidence type="ECO:0000256" key="6">
    <source>
        <dbReference type="HAMAP-Rule" id="MF_02207"/>
    </source>
</evidence>
<keyword evidence="1 6" id="KW-0963">Cytoplasm</keyword>
<evidence type="ECO:0000256" key="5">
    <source>
        <dbReference type="ARBA" id="ARBA00023458"/>
    </source>
</evidence>
<evidence type="ECO:0000256" key="2">
    <source>
        <dbReference type="ARBA" id="ARBA00022741"/>
    </source>
</evidence>
<dbReference type="GO" id="GO:0005737">
    <property type="term" value="C:cytoplasm"/>
    <property type="evidence" value="ECO:0007669"/>
    <property type="project" value="UniProtKB-SubCell"/>
</dbReference>
<proteinExistence type="inferred from homology"/>
<dbReference type="EMBL" id="MGKO01000008">
    <property type="protein sequence ID" value="OGN27598.1"/>
    <property type="molecule type" value="Genomic_DNA"/>
</dbReference>
<accession>A0A1F8GSG5</accession>
<name>A0A1F8GSG5_9BACT</name>
<dbReference type="Proteomes" id="UP000178444">
    <property type="component" value="Unassembled WGS sequence"/>
</dbReference>
<dbReference type="Gene3D" id="3.30.420.40">
    <property type="match status" value="2"/>
</dbReference>
<dbReference type="PANTHER" id="PTHR42749:SF1">
    <property type="entry name" value="CELL SHAPE-DETERMINING PROTEIN MREB"/>
    <property type="match status" value="1"/>
</dbReference>
<comment type="subcellular location">
    <subcellularLocation>
        <location evidence="6">Cytoplasm</location>
    </subcellularLocation>
    <text evidence="6">Membrane-associated.</text>
</comment>
<keyword evidence="2 6" id="KW-0547">Nucleotide-binding</keyword>
<feature type="binding site" evidence="6">
    <location>
        <begin position="154"/>
        <end position="156"/>
    </location>
    <ligand>
        <name>ATP</name>
        <dbReference type="ChEBI" id="CHEBI:30616"/>
    </ligand>
</feature>
<dbReference type="InterPro" id="IPR043129">
    <property type="entry name" value="ATPase_NBD"/>
</dbReference>
<organism evidence="7 8">
    <name type="scientific">Candidatus Yanofskybacteria bacterium RIFCSPLOWO2_01_FULL_49_17</name>
    <dbReference type="NCBI Taxonomy" id="1802700"/>
    <lineage>
        <taxon>Bacteria</taxon>
        <taxon>Candidatus Yanofskyibacteriota</taxon>
    </lineage>
</organism>
<reference evidence="7 8" key="1">
    <citation type="journal article" date="2016" name="Nat. Commun.">
        <title>Thousands of microbial genomes shed light on interconnected biogeochemical processes in an aquifer system.</title>
        <authorList>
            <person name="Anantharaman K."/>
            <person name="Brown C.T."/>
            <person name="Hug L.A."/>
            <person name="Sharon I."/>
            <person name="Castelle C.J."/>
            <person name="Probst A.J."/>
            <person name="Thomas B.C."/>
            <person name="Singh A."/>
            <person name="Wilkins M.J."/>
            <person name="Karaoz U."/>
            <person name="Brodie E.L."/>
            <person name="Williams K.H."/>
            <person name="Hubbard S.S."/>
            <person name="Banfield J.F."/>
        </authorList>
    </citation>
    <scope>NUCLEOTIDE SEQUENCE [LARGE SCALE GENOMIC DNA]</scope>
</reference>
<dbReference type="GO" id="GO:0005524">
    <property type="term" value="F:ATP binding"/>
    <property type="evidence" value="ECO:0007669"/>
    <property type="project" value="UniProtKB-KW"/>
</dbReference>
<comment type="caution">
    <text evidence="6">Lacks conserved residue(s) required for the propagation of feature annotation.</text>
</comment>
<comment type="similarity">
    <text evidence="5 6">Belongs to the FtsA/MreB family.</text>
</comment>
<keyword evidence="3 6" id="KW-0067">ATP-binding</keyword>
<dbReference type="PANTHER" id="PTHR42749">
    <property type="entry name" value="CELL SHAPE-DETERMINING PROTEIN MREB"/>
    <property type="match status" value="1"/>
</dbReference>
<dbReference type="InterPro" id="IPR004753">
    <property type="entry name" value="MreB"/>
</dbReference>
<evidence type="ECO:0000313" key="7">
    <source>
        <dbReference type="EMBL" id="OGN27598.1"/>
    </source>
</evidence>
<dbReference type="NCBIfam" id="TIGR00904">
    <property type="entry name" value="mreB"/>
    <property type="match status" value="1"/>
</dbReference>
<comment type="caution">
    <text evidence="7">The sequence shown here is derived from an EMBL/GenBank/DDBJ whole genome shotgun (WGS) entry which is preliminary data.</text>
</comment>
<evidence type="ECO:0000313" key="8">
    <source>
        <dbReference type="Proteomes" id="UP000178444"/>
    </source>
</evidence>
<feature type="binding site" evidence="6">
    <location>
        <begin position="202"/>
        <end position="205"/>
    </location>
    <ligand>
        <name>ATP</name>
        <dbReference type="ChEBI" id="CHEBI:30616"/>
    </ligand>
</feature>
<feature type="binding site" evidence="6">
    <location>
        <begin position="282"/>
        <end position="285"/>
    </location>
    <ligand>
        <name>ATP</name>
        <dbReference type="ChEBI" id="CHEBI:30616"/>
    </ligand>
</feature>